<sequence length="74" mass="8339">MQTVTRVCKKMRKLFNQCCTRYLSFISSGLAAEGLKALNVPALSIVLNYHDEDRLVVVGKSKPRQQNQVLNSDL</sequence>
<organism evidence="1 2">
    <name type="scientific">Brassica carinata</name>
    <name type="common">Ethiopian mustard</name>
    <name type="synonym">Abyssinian cabbage</name>
    <dbReference type="NCBI Taxonomy" id="52824"/>
    <lineage>
        <taxon>Eukaryota</taxon>
        <taxon>Viridiplantae</taxon>
        <taxon>Streptophyta</taxon>
        <taxon>Embryophyta</taxon>
        <taxon>Tracheophyta</taxon>
        <taxon>Spermatophyta</taxon>
        <taxon>Magnoliopsida</taxon>
        <taxon>eudicotyledons</taxon>
        <taxon>Gunneridae</taxon>
        <taxon>Pentapetalae</taxon>
        <taxon>rosids</taxon>
        <taxon>malvids</taxon>
        <taxon>Brassicales</taxon>
        <taxon>Brassicaceae</taxon>
        <taxon>Brassiceae</taxon>
        <taxon>Brassica</taxon>
    </lineage>
</organism>
<evidence type="ECO:0000313" key="2">
    <source>
        <dbReference type="Proteomes" id="UP000886595"/>
    </source>
</evidence>
<dbReference type="EMBL" id="JAAMPC010000009">
    <property type="protein sequence ID" value="KAG2297714.1"/>
    <property type="molecule type" value="Genomic_DNA"/>
</dbReference>
<dbReference type="Proteomes" id="UP000886595">
    <property type="component" value="Unassembled WGS sequence"/>
</dbReference>
<gene>
    <name evidence="1" type="ORF">Bca52824_044383</name>
</gene>
<name>A0A8X7S555_BRACI</name>
<comment type="caution">
    <text evidence="1">The sequence shown here is derived from an EMBL/GenBank/DDBJ whole genome shotgun (WGS) entry which is preliminary data.</text>
</comment>
<protein>
    <submittedName>
        <fullName evidence="1">Uncharacterized protein</fullName>
    </submittedName>
</protein>
<keyword evidence="2" id="KW-1185">Reference proteome</keyword>
<accession>A0A8X7S555</accession>
<proteinExistence type="predicted"/>
<evidence type="ECO:0000313" key="1">
    <source>
        <dbReference type="EMBL" id="KAG2297714.1"/>
    </source>
</evidence>
<dbReference type="AlphaFoldDB" id="A0A8X7S555"/>
<reference evidence="1 2" key="1">
    <citation type="submission" date="2020-02" db="EMBL/GenBank/DDBJ databases">
        <authorList>
            <person name="Ma Q."/>
            <person name="Huang Y."/>
            <person name="Song X."/>
            <person name="Pei D."/>
        </authorList>
    </citation>
    <scope>NUCLEOTIDE SEQUENCE [LARGE SCALE GENOMIC DNA]</scope>
    <source>
        <strain evidence="1">Sxm20200214</strain>
        <tissue evidence="1">Leaf</tissue>
    </source>
</reference>